<dbReference type="InterPro" id="IPR028978">
    <property type="entry name" value="Chorismate_lyase_/UTRA_dom_sf"/>
</dbReference>
<keyword evidence="1" id="KW-0805">Transcription regulation</keyword>
<evidence type="ECO:0000256" key="2">
    <source>
        <dbReference type="ARBA" id="ARBA00023125"/>
    </source>
</evidence>
<dbReference type="GO" id="GO:0003677">
    <property type="term" value="F:DNA binding"/>
    <property type="evidence" value="ECO:0007669"/>
    <property type="project" value="UniProtKB-KW"/>
</dbReference>
<evidence type="ECO:0000259" key="4">
    <source>
        <dbReference type="PROSITE" id="PS50949"/>
    </source>
</evidence>
<evidence type="ECO:0000256" key="3">
    <source>
        <dbReference type="ARBA" id="ARBA00023163"/>
    </source>
</evidence>
<dbReference type="SUPFAM" id="SSF46785">
    <property type="entry name" value="Winged helix' DNA-binding domain"/>
    <property type="match status" value="1"/>
</dbReference>
<dbReference type="Proteomes" id="UP000030004">
    <property type="component" value="Unassembled WGS sequence"/>
</dbReference>
<accession>A0A0A0ECT1</accession>
<dbReference type="InterPro" id="IPR050679">
    <property type="entry name" value="Bact_HTH_transcr_reg"/>
</dbReference>
<evidence type="ECO:0000313" key="5">
    <source>
        <dbReference type="EMBL" id="KGM47858.1"/>
    </source>
</evidence>
<reference evidence="5 6" key="1">
    <citation type="journal article" date="2015" name="Antonie Van Leeuwenhoek">
        <title>Pseudooceanicola atlanticus gen. nov. sp. nov., isolated from surface seawater of the Atlantic Ocean and reclassification of Oceanicola batsensis, Oceanicola marinus, Oceanicola nitratireducens, Oceanicola nanhaiensis, Oceanicola antarcticus and Oceanicola flagellatus, as Pseudooceanicola batsensis comb. nov., Pseudooceanicola marinus comb. nov., Pseudooceanicola nitratireducens comb. nov., Pseudooceanicola nanhaiensis comb. nov., Pseudooceanicola antarcticus comb. nov., and Pseudooceanicola flagellatus comb. nov.</title>
        <authorList>
            <person name="Lai Q."/>
            <person name="Li G."/>
            <person name="Liu X."/>
            <person name="Du Y."/>
            <person name="Sun F."/>
            <person name="Shao Z."/>
        </authorList>
    </citation>
    <scope>NUCLEOTIDE SEQUENCE [LARGE SCALE GENOMIC DNA]</scope>
    <source>
        <strain evidence="5 6">22II-s11g</strain>
    </source>
</reference>
<dbReference type="STRING" id="1461694.ATO9_16255"/>
<dbReference type="SMART" id="SM00866">
    <property type="entry name" value="UTRA"/>
    <property type="match status" value="1"/>
</dbReference>
<dbReference type="Gene3D" id="3.40.1410.10">
    <property type="entry name" value="Chorismate lyase-like"/>
    <property type="match status" value="1"/>
</dbReference>
<dbReference type="InterPro" id="IPR036388">
    <property type="entry name" value="WH-like_DNA-bd_sf"/>
</dbReference>
<keyword evidence="3" id="KW-0804">Transcription</keyword>
<dbReference type="GO" id="GO:0003700">
    <property type="term" value="F:DNA-binding transcription factor activity"/>
    <property type="evidence" value="ECO:0007669"/>
    <property type="project" value="InterPro"/>
</dbReference>
<comment type="caution">
    <text evidence="5">The sequence shown here is derived from an EMBL/GenBank/DDBJ whole genome shotgun (WGS) entry which is preliminary data.</text>
</comment>
<dbReference type="InterPro" id="IPR011663">
    <property type="entry name" value="UTRA"/>
</dbReference>
<dbReference type="PANTHER" id="PTHR44846:SF1">
    <property type="entry name" value="MANNOSYL-D-GLYCERATE TRANSPORT_METABOLISM SYSTEM REPRESSOR MNGR-RELATED"/>
    <property type="match status" value="1"/>
</dbReference>
<keyword evidence="6" id="KW-1185">Reference proteome</keyword>
<dbReference type="SUPFAM" id="SSF64288">
    <property type="entry name" value="Chorismate lyase-like"/>
    <property type="match status" value="1"/>
</dbReference>
<dbReference type="AlphaFoldDB" id="A0A0A0ECT1"/>
<dbReference type="CDD" id="cd07377">
    <property type="entry name" value="WHTH_GntR"/>
    <property type="match status" value="1"/>
</dbReference>
<dbReference type="eggNOG" id="COG2188">
    <property type="taxonomic scope" value="Bacteria"/>
</dbReference>
<dbReference type="Pfam" id="PF07702">
    <property type="entry name" value="UTRA"/>
    <property type="match status" value="1"/>
</dbReference>
<feature type="domain" description="HTH gntR-type" evidence="4">
    <location>
        <begin position="9"/>
        <end position="77"/>
    </location>
</feature>
<organism evidence="5 6">
    <name type="scientific">Pseudooceanicola atlanticus</name>
    <dbReference type="NCBI Taxonomy" id="1461694"/>
    <lineage>
        <taxon>Bacteria</taxon>
        <taxon>Pseudomonadati</taxon>
        <taxon>Pseudomonadota</taxon>
        <taxon>Alphaproteobacteria</taxon>
        <taxon>Rhodobacterales</taxon>
        <taxon>Paracoccaceae</taxon>
        <taxon>Pseudooceanicola</taxon>
    </lineage>
</organism>
<evidence type="ECO:0000256" key="1">
    <source>
        <dbReference type="ARBA" id="ARBA00023015"/>
    </source>
</evidence>
<name>A0A0A0ECT1_9RHOB</name>
<dbReference type="GO" id="GO:0045892">
    <property type="term" value="P:negative regulation of DNA-templated transcription"/>
    <property type="evidence" value="ECO:0007669"/>
    <property type="project" value="TreeGrafter"/>
</dbReference>
<keyword evidence="2" id="KW-0238">DNA-binding</keyword>
<dbReference type="PANTHER" id="PTHR44846">
    <property type="entry name" value="MANNOSYL-D-GLYCERATE TRANSPORT/METABOLISM SYSTEM REPRESSOR MNGR-RELATED"/>
    <property type="match status" value="1"/>
</dbReference>
<proteinExistence type="predicted"/>
<evidence type="ECO:0000313" key="6">
    <source>
        <dbReference type="Proteomes" id="UP000030004"/>
    </source>
</evidence>
<dbReference type="Pfam" id="PF00392">
    <property type="entry name" value="GntR"/>
    <property type="match status" value="1"/>
</dbReference>
<dbReference type="SMART" id="SM00345">
    <property type="entry name" value="HTH_GNTR"/>
    <property type="match status" value="1"/>
</dbReference>
<dbReference type="PRINTS" id="PR00035">
    <property type="entry name" value="HTHGNTR"/>
</dbReference>
<dbReference type="PROSITE" id="PS50949">
    <property type="entry name" value="HTH_GNTR"/>
    <property type="match status" value="1"/>
</dbReference>
<sequence length="260" mass="28266">MAGQAPPEGGKARRVYLLLKDRIARGEYPEGAALPGEQRLAQEFEVSRVTVRRALDALHADHMIEKRPGSGTIVQRGRSASVLAGDFATLMPQLIEMGQATEARLLSYGYAQPSSVVASALNLEPTDRVQTAVRVRLVEGEPFSHLTTHVPEQIARNYSEADLATTPLFRLLERGGVHIDHADQTVSAALASPEVAEALSISVGAPLLTIERVVRDDTGKGVEFLSALYRPDRFRLEMALSRVGSREDRHWAPVIGTKGS</sequence>
<dbReference type="EMBL" id="AQQX01000007">
    <property type="protein sequence ID" value="KGM47858.1"/>
    <property type="molecule type" value="Genomic_DNA"/>
</dbReference>
<dbReference type="InterPro" id="IPR036390">
    <property type="entry name" value="WH_DNA-bd_sf"/>
</dbReference>
<dbReference type="Gene3D" id="1.10.10.10">
    <property type="entry name" value="Winged helix-like DNA-binding domain superfamily/Winged helix DNA-binding domain"/>
    <property type="match status" value="1"/>
</dbReference>
<protein>
    <submittedName>
        <fullName evidence="5">GntR family transcriptional regulator</fullName>
    </submittedName>
</protein>
<gene>
    <name evidence="5" type="ORF">ATO9_16255</name>
</gene>
<dbReference type="InterPro" id="IPR000524">
    <property type="entry name" value="Tscrpt_reg_HTH_GntR"/>
</dbReference>